<dbReference type="InterPro" id="IPR014830">
    <property type="entry name" value="Glycolipid_transfer_prot_dom"/>
</dbReference>
<dbReference type="Proteomes" id="UP000011958">
    <property type="component" value="Unassembled WGS sequence"/>
</dbReference>
<feature type="domain" description="Glycolipid transfer protein" evidence="2">
    <location>
        <begin position="27"/>
        <end position="165"/>
    </location>
</feature>
<dbReference type="HOGENOM" id="CLU_079400_0_0_1"/>
<dbReference type="AlphaFoldDB" id="M7NU79"/>
<evidence type="ECO:0000313" key="3">
    <source>
        <dbReference type="EMBL" id="EMR10837.1"/>
    </source>
</evidence>
<protein>
    <recommendedName>
        <fullName evidence="2">Glycolipid transfer protein domain-containing protein</fullName>
    </recommendedName>
</protein>
<reference evidence="4" key="1">
    <citation type="journal article" date="2016" name="Nat. Commun.">
        <title>Genome analysis of three Pneumocystis species reveals adaptation mechanisms to life exclusively in mammalian hosts.</title>
        <authorList>
            <person name="Ma L."/>
            <person name="Chen Z."/>
            <person name="Huang D.W."/>
            <person name="Kutty G."/>
            <person name="Ishihara M."/>
            <person name="Wang H."/>
            <person name="Abouelleil A."/>
            <person name="Bishop L."/>
            <person name="Davey E."/>
            <person name="Deng R."/>
            <person name="Deng X."/>
            <person name="Fan L."/>
            <person name="Fantoni G."/>
            <person name="Fitzgerald M."/>
            <person name="Gogineni E."/>
            <person name="Goldberg J.M."/>
            <person name="Handley G."/>
            <person name="Hu X."/>
            <person name="Huber C."/>
            <person name="Jiao X."/>
            <person name="Jones K."/>
            <person name="Levin J.Z."/>
            <person name="Liu Y."/>
            <person name="Macdonald P."/>
            <person name="Melnikov A."/>
            <person name="Raley C."/>
            <person name="Sassi M."/>
            <person name="Sherman B.T."/>
            <person name="Song X."/>
            <person name="Sykes S."/>
            <person name="Tran B."/>
            <person name="Walsh L."/>
            <person name="Xia Y."/>
            <person name="Yang J."/>
            <person name="Young S."/>
            <person name="Zeng Q."/>
            <person name="Zheng X."/>
            <person name="Stephens R."/>
            <person name="Nusbaum C."/>
            <person name="Birren B.W."/>
            <person name="Azadi P."/>
            <person name="Lempicki R.A."/>
            <person name="Cuomo C.A."/>
            <person name="Kovacs J.A."/>
        </authorList>
    </citation>
    <scope>NUCLEOTIDE SEQUENCE [LARGE SCALE GENOMIC DNA]</scope>
    <source>
        <strain evidence="4">B123</strain>
    </source>
</reference>
<dbReference type="GO" id="GO:1902388">
    <property type="term" value="F:ceramide 1-phosphate transfer activity"/>
    <property type="evidence" value="ECO:0007669"/>
    <property type="project" value="TreeGrafter"/>
</dbReference>
<dbReference type="EMBL" id="AFWA02000003">
    <property type="protein sequence ID" value="EMR10837.1"/>
    <property type="molecule type" value="Genomic_DNA"/>
</dbReference>
<dbReference type="GeneID" id="19894681"/>
<gene>
    <name evidence="3" type="ORF">PNEG_00983</name>
</gene>
<dbReference type="InterPro" id="IPR036497">
    <property type="entry name" value="GLTP_sf"/>
</dbReference>
<name>M7NU79_PNEMU</name>
<evidence type="ECO:0000313" key="4">
    <source>
        <dbReference type="Proteomes" id="UP000011958"/>
    </source>
</evidence>
<dbReference type="OrthoDB" id="205255at2759"/>
<dbReference type="eggNOG" id="KOG3221">
    <property type="taxonomic scope" value="Eukaryota"/>
</dbReference>
<dbReference type="GO" id="GO:0005829">
    <property type="term" value="C:cytosol"/>
    <property type="evidence" value="ECO:0007669"/>
    <property type="project" value="TreeGrafter"/>
</dbReference>
<dbReference type="Gene3D" id="1.10.3520.10">
    <property type="entry name" value="Glycolipid transfer protein"/>
    <property type="match status" value="1"/>
</dbReference>
<dbReference type="GO" id="GO:1902387">
    <property type="term" value="F:ceramide 1-phosphate binding"/>
    <property type="evidence" value="ECO:0007669"/>
    <property type="project" value="TreeGrafter"/>
</dbReference>
<dbReference type="SUPFAM" id="SSF110004">
    <property type="entry name" value="Glycolipid transfer protein, GLTP"/>
    <property type="match status" value="1"/>
</dbReference>
<evidence type="ECO:0000256" key="1">
    <source>
        <dbReference type="ARBA" id="ARBA00022448"/>
    </source>
</evidence>
<dbReference type="GO" id="GO:0016020">
    <property type="term" value="C:membrane"/>
    <property type="evidence" value="ECO:0007669"/>
    <property type="project" value="TreeGrafter"/>
</dbReference>
<dbReference type="STRING" id="1069680.M7NU79"/>
<dbReference type="PANTHER" id="PTHR10219">
    <property type="entry name" value="GLYCOLIPID TRANSFER PROTEIN-RELATED"/>
    <property type="match status" value="1"/>
</dbReference>
<accession>M7NU79</accession>
<dbReference type="OMA" id="EMHGAEW"/>
<dbReference type="VEuPathDB" id="FungiDB:PNEG_00983"/>
<proteinExistence type="predicted"/>
<comment type="caution">
    <text evidence="3">The sequence shown here is derived from an EMBL/GenBank/DDBJ whole genome shotgun (WGS) entry which is preliminary data.</text>
</comment>
<dbReference type="PANTHER" id="PTHR10219:SF25">
    <property type="entry name" value="PLECKSTRIN HOMOLOGY DOMAIN-CONTAINING FAMILY A MEMBER 8"/>
    <property type="match status" value="1"/>
</dbReference>
<dbReference type="Pfam" id="PF08718">
    <property type="entry name" value="GLTP"/>
    <property type="match status" value="1"/>
</dbReference>
<evidence type="ECO:0000259" key="2">
    <source>
        <dbReference type="Pfam" id="PF08718"/>
    </source>
</evidence>
<dbReference type="RefSeq" id="XP_007872897.1">
    <property type="nucleotide sequence ID" value="XM_007874706.1"/>
</dbReference>
<dbReference type="FunFam" id="1.10.3520.10:FF:000001">
    <property type="entry name" value="Pleckstrin domain-containing family A member 8"/>
    <property type="match status" value="1"/>
</dbReference>
<keyword evidence="4" id="KW-1185">Reference proteome</keyword>
<sequence length="202" mass="23492">MSLVENNGNFRIIKMSFTDISVDESGISASDFLLASKSFVDVFDLFDSRIFSVIRNDINGNLKKIRDYLQKHPSHSKTLESLVRSEALQKKRVATEGLLWLVRGFIFMSNALHRNMENEKEELSVSFTKAYEITLKRHHSIFIRPIFTMAMKYCPSRNDFYSKLSNDQAKLRTFLYDWLSGLDKIIFSLENFYENGQYAKGL</sequence>
<organism evidence="3 4">
    <name type="scientific">Pneumocystis murina (strain B123)</name>
    <name type="common">Mouse pneumocystis pneumonia agent</name>
    <name type="synonym">Pneumocystis carinii f. sp. muris</name>
    <dbReference type="NCBI Taxonomy" id="1069680"/>
    <lineage>
        <taxon>Eukaryota</taxon>
        <taxon>Fungi</taxon>
        <taxon>Dikarya</taxon>
        <taxon>Ascomycota</taxon>
        <taxon>Taphrinomycotina</taxon>
        <taxon>Pneumocystomycetes</taxon>
        <taxon>Pneumocystaceae</taxon>
        <taxon>Pneumocystis</taxon>
    </lineage>
</organism>
<keyword evidence="1" id="KW-0813">Transport</keyword>